<evidence type="ECO:0000259" key="11">
    <source>
        <dbReference type="PROSITE" id="PS50003"/>
    </source>
</evidence>
<dbReference type="PANTHER" id="PTHR12085">
    <property type="entry name" value="SERINE/THREONINE-PROTEIN PHOSPHATASE 2A REGULATORY SUBUNIT B'' SUBUNIT GAMMA"/>
    <property type="match status" value="1"/>
</dbReference>
<keyword evidence="5" id="KW-0479">Metal-binding</keyword>
<dbReference type="InterPro" id="IPR011992">
    <property type="entry name" value="EF-hand-dom_pair"/>
</dbReference>
<dbReference type="Gene3D" id="2.30.29.30">
    <property type="entry name" value="Pleckstrin-homology domain (PH domain)/Phosphotyrosine-binding domain (PTB)"/>
    <property type="match status" value="1"/>
</dbReference>
<keyword evidence="13" id="KW-1185">Reference proteome</keyword>
<dbReference type="GO" id="GO:0005737">
    <property type="term" value="C:cytoplasm"/>
    <property type="evidence" value="ECO:0007669"/>
    <property type="project" value="UniProtKB-SubCell"/>
</dbReference>
<dbReference type="InterPro" id="IPR037840">
    <property type="entry name" value="PH_Anillin"/>
</dbReference>
<feature type="compositionally biased region" description="Polar residues" evidence="10">
    <location>
        <begin position="633"/>
        <end position="650"/>
    </location>
</feature>
<evidence type="ECO:0000256" key="10">
    <source>
        <dbReference type="SAM" id="MobiDB-lite"/>
    </source>
</evidence>
<accession>A0ABD2BT96</accession>
<dbReference type="FunFam" id="1.10.238.10:FF:000091">
    <property type="entry name" value="Serine/threonine-protein phosphatase 2A regulatory subunit B'' subunit gamma"/>
    <property type="match status" value="1"/>
</dbReference>
<feature type="compositionally biased region" description="Basic residues" evidence="10">
    <location>
        <begin position="1437"/>
        <end position="1447"/>
    </location>
</feature>
<evidence type="ECO:0000256" key="6">
    <source>
        <dbReference type="ARBA" id="ARBA00022737"/>
    </source>
</evidence>
<feature type="compositionally biased region" description="Polar residues" evidence="10">
    <location>
        <begin position="930"/>
        <end position="948"/>
    </location>
</feature>
<dbReference type="InterPro" id="IPR011993">
    <property type="entry name" value="PH-like_dom_sf"/>
</dbReference>
<dbReference type="Pfam" id="PF16018">
    <property type="entry name" value="Anillin_N"/>
    <property type="match status" value="1"/>
</dbReference>
<dbReference type="FunFam" id="1.10.238.220:FF:000002">
    <property type="entry name" value="Serine/threonine-protein phosphatase 2A regulatory subunit B'' subunit gamma"/>
    <property type="match status" value="1"/>
</dbReference>
<dbReference type="CDD" id="cd01263">
    <property type="entry name" value="PH_anillin"/>
    <property type="match status" value="1"/>
</dbReference>
<dbReference type="CDD" id="cd21505">
    <property type="entry name" value="PPP2R3C"/>
    <property type="match status" value="1"/>
</dbReference>
<dbReference type="PANTHER" id="PTHR12085:SF3">
    <property type="entry name" value="SERINE_THREONINE-PROTEIN PHOSPHATASE 2A REGULATORY SUBUNIT B'' SUBUNIT GAMMA"/>
    <property type="match status" value="1"/>
</dbReference>
<dbReference type="Gene3D" id="1.10.238.220">
    <property type="match status" value="1"/>
</dbReference>
<keyword evidence="7" id="KW-0106">Calcium</keyword>
<feature type="domain" description="PH" evidence="11">
    <location>
        <begin position="1518"/>
        <end position="1642"/>
    </location>
</feature>
<dbReference type="GO" id="GO:0005634">
    <property type="term" value="C:nucleus"/>
    <property type="evidence" value="ECO:0007669"/>
    <property type="project" value="UniProtKB-SubCell"/>
</dbReference>
<feature type="compositionally biased region" description="Low complexity" evidence="10">
    <location>
        <begin position="779"/>
        <end position="795"/>
    </location>
</feature>
<feature type="region of interest" description="Disordered" evidence="10">
    <location>
        <begin position="690"/>
        <end position="795"/>
    </location>
</feature>
<organism evidence="12 13">
    <name type="scientific">Vespula squamosa</name>
    <name type="common">Southern yellow jacket</name>
    <name type="synonym">Wasp</name>
    <dbReference type="NCBI Taxonomy" id="30214"/>
    <lineage>
        <taxon>Eukaryota</taxon>
        <taxon>Metazoa</taxon>
        <taxon>Ecdysozoa</taxon>
        <taxon>Arthropoda</taxon>
        <taxon>Hexapoda</taxon>
        <taxon>Insecta</taxon>
        <taxon>Pterygota</taxon>
        <taxon>Neoptera</taxon>
        <taxon>Endopterygota</taxon>
        <taxon>Hymenoptera</taxon>
        <taxon>Apocrita</taxon>
        <taxon>Aculeata</taxon>
        <taxon>Vespoidea</taxon>
        <taxon>Vespidae</taxon>
        <taxon>Vespinae</taxon>
        <taxon>Vespula</taxon>
    </lineage>
</organism>
<evidence type="ECO:0000256" key="7">
    <source>
        <dbReference type="ARBA" id="ARBA00022837"/>
    </source>
</evidence>
<evidence type="ECO:0000256" key="1">
    <source>
        <dbReference type="ARBA" id="ARBA00004123"/>
    </source>
</evidence>
<feature type="region of interest" description="Disordered" evidence="10">
    <location>
        <begin position="927"/>
        <end position="999"/>
    </location>
</feature>
<sequence>MELETLLRKCALTNKFEKKQEESEKIEDEYFQEIYDQWKGTKAKDKDLTYKVIPKFYFKLPKEDEILPQKLREETRALFLQRRSRQLLDNNELKALWVLLDKYHSPPLSGEEQLINYEDFKKVGQLAGTKCSPYFTAVVFAKLQQGDQHGRISIMALFNYVMRKVWLHQTRIGLSLYDVTGQGYLRESDLENYILELIPTLPQLEGLEKSFHSFYVCTAVRKFLFFLDPLRTGRVRIQDILACSFLDDLLELRDEDLPKDLQEANWFSAPSALKVYGQYLNLDRDHNGMLNKEELAGYGTGTLTGVFLERVFQECLTYEGEMDYKTYLDFVLALENRHEPQSLHYLFRILDINNRGYLDTFCLNYFFRAIQEQMTMHGQEPVSFEDVKDEIFDMVKPTNPCKITLQDLLSCGQGDTMVSILIEFHGFWAYENREAMAADTGDESSHRMLERAKARGEKLNMQLSNAGHDVRKRRSPLKDANAILAQAAVSKNKSPAKSPIKLTTEESPKKSARKCSPSKTITEEETKQIGKENGDVGISNVKSKLQRLGKLYSEDTSRELSSPIHRTEEKFYTEEEQIELKSAKKGARLDRLAALASTINNWEDDLSHPTFTKTTSTKAEQIQAKFNDKVRNTTEPQPSTSGCSKWNSNSEASSTRQFKWDKTMLQSLEAQGFSRTKSNCRLVYDFKSCSQETGAGPSSSPSKKDTNSGQKQEDKRTSNSKLNVVIEGKVTEDENVHKSTNRTTKDAENTNSNTPEKTVRITNTNTNNSRVTPRFGFNGSPKSPLPGSSPGSVLSKASMFESRNNDVKTKDPAQMSLSERKALFEKNKDEAPLIPKAPLTMSIPPSKLHEKESSNSPSGHGADLLATNRKVESSNRVVAQRAIFEHGHTQELENNILRSAQIERQRELDMLRSRFNTNKEIAQVAAGSCIRTSESSEGKSNSPKNSPICSVKPTPALDNVNPHGPPPPPPLPQSKNSNGKHNSEQEKSSPVKRHGNLPRIQQIVTLSDAKRIRVCPPKSGCLYPNLSEIENTETDTEYTVDSTEPATVTLEENTTESESITEAEYYVQDNETELDSEEEVEDVNTSLGRSILRVVNQQIMRNKKRSIEPDPDSTTSDISVLDEMDEYLDECLAVQEKNVKNFCQDGPTPPKVNRGGKSPSSSSTSFKYTHGSQFRSPVKFVTPERNEEPCIVEGDNHTPLMHTVSFYRRQQSELRTPKGTPSRSVAKIIDSASDTTDTEKDETMLVQEKVKRLLDEVCKQQTIIGQASQALNLCSSTIEFNGSQEQVEGERLLLIATHRRQAALNEVQRLKVEGTLRPAVPGSPEIEDTGSLTVSAITLPLRREYLRSIATNTCLHFVCLIRYLEEVLTTPVVLAESGDSCLRFPSTLKLQNLYSDFKITVEIYSLQTQAEMLPHEVKYHIHNNGSGWNSGNSNKDNKKHASKTPKKCSKFENRLVMPNVQSPAGPSAVRSTAFHLSGYVVFSLKEIHRQQFTLNKVPQQSPLEGRLQMHVSCEPSITVEYHNFLTIFEYVSGFGIWQRRWCLLKGTTLSYYKYPYHEGKKTPLGSLDLRGISTKNVELAPLSICMRANTVLLETKRGAQPGDVDSLIMVTNGSETTIRHLFSADTKEDRLEWCSKLNKVLHLIRVWGGTS</sequence>
<evidence type="ECO:0000256" key="4">
    <source>
        <dbReference type="ARBA" id="ARBA00022490"/>
    </source>
</evidence>
<dbReference type="EMBL" id="JAUDFV010000056">
    <property type="protein sequence ID" value="KAL2735976.1"/>
    <property type="molecule type" value="Genomic_DNA"/>
</dbReference>
<protein>
    <recommendedName>
        <fullName evidence="3">Serine/threonine-protein phosphatase 2A regulatory subunit B'' subunit gamma</fullName>
    </recommendedName>
</protein>
<dbReference type="SMART" id="SM00233">
    <property type="entry name" value="PH"/>
    <property type="match status" value="1"/>
</dbReference>
<dbReference type="Gene3D" id="1.10.238.10">
    <property type="entry name" value="EF-hand"/>
    <property type="match status" value="1"/>
</dbReference>
<dbReference type="PROSITE" id="PS00018">
    <property type="entry name" value="EF_HAND_1"/>
    <property type="match status" value="1"/>
</dbReference>
<keyword evidence="6" id="KW-0677">Repeat</keyword>
<gene>
    <name evidence="12" type="ORF">V1478_002660</name>
</gene>
<comment type="caution">
    <text evidence="12">The sequence shown here is derived from an EMBL/GenBank/DDBJ whole genome shotgun (WGS) entry which is preliminary data.</text>
</comment>
<feature type="region of interest" description="Disordered" evidence="10">
    <location>
        <begin position="627"/>
        <end position="650"/>
    </location>
</feature>
<evidence type="ECO:0000256" key="2">
    <source>
        <dbReference type="ARBA" id="ARBA00004496"/>
    </source>
</evidence>
<dbReference type="InterPro" id="IPR018247">
    <property type="entry name" value="EF_Hand_1_Ca_BS"/>
</dbReference>
<keyword evidence="9" id="KW-0539">Nucleus</keyword>
<proteinExistence type="predicted"/>
<evidence type="ECO:0000256" key="8">
    <source>
        <dbReference type="ARBA" id="ARBA00023054"/>
    </source>
</evidence>
<dbReference type="SUPFAM" id="SSF47473">
    <property type="entry name" value="EF-hand"/>
    <property type="match status" value="1"/>
</dbReference>
<dbReference type="Pfam" id="PF08174">
    <property type="entry name" value="Anillin"/>
    <property type="match status" value="1"/>
</dbReference>
<dbReference type="InterPro" id="IPR001849">
    <property type="entry name" value="PH_domain"/>
</dbReference>
<dbReference type="GO" id="GO:0046872">
    <property type="term" value="F:metal ion binding"/>
    <property type="evidence" value="ECO:0007669"/>
    <property type="project" value="UniProtKB-KW"/>
</dbReference>
<dbReference type="PROSITE" id="PS50003">
    <property type="entry name" value="PH_DOMAIN"/>
    <property type="match status" value="1"/>
</dbReference>
<feature type="region of interest" description="Disordered" evidence="10">
    <location>
        <begin position="1425"/>
        <end position="1447"/>
    </location>
</feature>
<dbReference type="InterPro" id="IPR012966">
    <property type="entry name" value="AHD"/>
</dbReference>
<evidence type="ECO:0000313" key="13">
    <source>
        <dbReference type="Proteomes" id="UP001607302"/>
    </source>
</evidence>
<feature type="compositionally biased region" description="Low complexity" evidence="10">
    <location>
        <begin position="1425"/>
        <end position="1434"/>
    </location>
</feature>
<dbReference type="FunFam" id="2.30.29.30:FF:000111">
    <property type="entry name" value="anillin isoform X1"/>
    <property type="match status" value="1"/>
</dbReference>
<comment type="subcellular location">
    <subcellularLocation>
        <location evidence="2">Cytoplasm</location>
    </subcellularLocation>
    <subcellularLocation>
        <location evidence="1">Nucleus</location>
    </subcellularLocation>
</comment>
<feature type="compositionally biased region" description="Basic and acidic residues" evidence="10">
    <location>
        <begin position="702"/>
        <end position="717"/>
    </location>
</feature>
<dbReference type="Proteomes" id="UP001607302">
    <property type="component" value="Unassembled WGS sequence"/>
</dbReference>
<feature type="region of interest" description="Disordered" evidence="10">
    <location>
        <begin position="1142"/>
        <end position="1170"/>
    </location>
</feature>
<dbReference type="InterPro" id="IPR031970">
    <property type="entry name" value="Anillin_N"/>
</dbReference>
<dbReference type="InterPro" id="IPR039865">
    <property type="entry name" value="PPP2R3C"/>
</dbReference>
<evidence type="ECO:0000256" key="5">
    <source>
        <dbReference type="ARBA" id="ARBA00022723"/>
    </source>
</evidence>
<feature type="compositionally biased region" description="Polar residues" evidence="10">
    <location>
        <begin position="749"/>
        <end position="771"/>
    </location>
</feature>
<feature type="compositionally biased region" description="Polar residues" evidence="10">
    <location>
        <begin position="690"/>
        <end position="701"/>
    </location>
</feature>
<feature type="compositionally biased region" description="Basic and acidic residues" evidence="10">
    <location>
        <begin position="729"/>
        <end position="748"/>
    </location>
</feature>
<evidence type="ECO:0000256" key="3">
    <source>
        <dbReference type="ARBA" id="ARBA00022320"/>
    </source>
</evidence>
<reference evidence="12 13" key="1">
    <citation type="journal article" date="2024" name="Ann. Entomol. Soc. Am.">
        <title>Genomic analyses of the southern and eastern yellowjacket wasps (Hymenoptera: Vespidae) reveal evolutionary signatures of social life.</title>
        <authorList>
            <person name="Catto M.A."/>
            <person name="Caine P.B."/>
            <person name="Orr S.E."/>
            <person name="Hunt B.G."/>
            <person name="Goodisman M.A.D."/>
        </authorList>
    </citation>
    <scope>NUCLEOTIDE SEQUENCE [LARGE SCALE GENOMIC DNA]</scope>
    <source>
        <strain evidence="12">233</strain>
        <tissue evidence="12">Head and thorax</tissue>
    </source>
</reference>
<keyword evidence="8" id="KW-0175">Coiled coil</keyword>
<name>A0ABD2BT96_VESSQ</name>
<evidence type="ECO:0000313" key="12">
    <source>
        <dbReference type="EMBL" id="KAL2735976.1"/>
    </source>
</evidence>
<feature type="region of interest" description="Disordered" evidence="10">
    <location>
        <begin position="489"/>
        <end position="527"/>
    </location>
</feature>
<feature type="compositionally biased region" description="Pro residues" evidence="10">
    <location>
        <begin position="963"/>
        <end position="972"/>
    </location>
</feature>
<dbReference type="SUPFAM" id="SSF50729">
    <property type="entry name" value="PH domain-like"/>
    <property type="match status" value="1"/>
</dbReference>
<dbReference type="Pfam" id="PF00169">
    <property type="entry name" value="PH"/>
    <property type="match status" value="1"/>
</dbReference>
<evidence type="ECO:0000256" key="9">
    <source>
        <dbReference type="ARBA" id="ARBA00023242"/>
    </source>
</evidence>
<keyword evidence="4" id="KW-0963">Cytoplasm</keyword>
<feature type="region of interest" description="Disordered" evidence="10">
    <location>
        <begin position="836"/>
        <end position="869"/>
    </location>
</feature>